<reference evidence="2 3" key="1">
    <citation type="submission" date="2018-11" db="EMBL/GenBank/DDBJ databases">
        <title>Genomic Encyclopedia of Type Strains, Phase IV (KMG-IV): sequencing the most valuable type-strain genomes for metagenomic binning, comparative biology and taxonomic classification.</title>
        <authorList>
            <person name="Goeker M."/>
        </authorList>
    </citation>
    <scope>NUCLEOTIDE SEQUENCE [LARGE SCALE GENOMIC DNA]</scope>
    <source>
        <strain evidence="2 3">DSM 102936</strain>
    </source>
</reference>
<dbReference type="EMBL" id="RKRE01000003">
    <property type="protein sequence ID" value="RPF42675.1"/>
    <property type="molecule type" value="Genomic_DNA"/>
</dbReference>
<gene>
    <name evidence="2" type="ORF">EDD75_1781</name>
</gene>
<dbReference type="PANTHER" id="PTHR40101">
    <property type="entry name" value="CONSERVED PROTEIN"/>
    <property type="match status" value="1"/>
</dbReference>
<feature type="domain" description="DUF2148" evidence="1">
    <location>
        <begin position="106"/>
        <end position="171"/>
    </location>
</feature>
<protein>
    <submittedName>
        <fullName evidence="2">Putative ferredoxin-like protein</fullName>
    </submittedName>
</protein>
<accession>A0A3N5BAF8</accession>
<keyword evidence="3" id="KW-1185">Reference proteome</keyword>
<dbReference type="Proteomes" id="UP000282654">
    <property type="component" value="Unassembled WGS sequence"/>
</dbReference>
<dbReference type="InterPro" id="IPR019224">
    <property type="entry name" value="DUF2148"/>
</dbReference>
<proteinExistence type="predicted"/>
<comment type="caution">
    <text evidence="2">The sequence shown here is derived from an EMBL/GenBank/DDBJ whole genome shotgun (WGS) entry which is preliminary data.</text>
</comment>
<evidence type="ECO:0000313" key="2">
    <source>
        <dbReference type="EMBL" id="RPF42675.1"/>
    </source>
</evidence>
<organism evidence="2 3">
    <name type="scientific">Thermodesulfitimonas autotrophica</name>
    <dbReference type="NCBI Taxonomy" id="1894989"/>
    <lineage>
        <taxon>Bacteria</taxon>
        <taxon>Bacillati</taxon>
        <taxon>Bacillota</taxon>
        <taxon>Clostridia</taxon>
        <taxon>Thermoanaerobacterales</taxon>
        <taxon>Thermoanaerobacteraceae</taxon>
        <taxon>Thermodesulfitimonas</taxon>
    </lineage>
</organism>
<name>A0A3N5BAF8_9THEO</name>
<sequence>MEEIVAQVAGFMTLAAKTAPKSLGQDYLVTHTLTGEAVGRLADAMVAYGRETGKKDFDRDGESVRRAAAVFLIGLKEAKPLGLNCGACGFTRCEDAAPHAGPEFRGPQCFWRAMDMGIALGSAVKTAALFNVDNRVMYRAGVVARRLGLIDADVVLGVPLAATGKNIFFDRVPQKE</sequence>
<dbReference type="AlphaFoldDB" id="A0A3N5BAF8"/>
<evidence type="ECO:0000259" key="1">
    <source>
        <dbReference type="Pfam" id="PF09918"/>
    </source>
</evidence>
<dbReference type="Pfam" id="PF09918">
    <property type="entry name" value="DUF2148"/>
    <property type="match status" value="1"/>
</dbReference>
<evidence type="ECO:0000313" key="3">
    <source>
        <dbReference type="Proteomes" id="UP000282654"/>
    </source>
</evidence>
<dbReference type="PANTHER" id="PTHR40101:SF1">
    <property type="entry name" value="4FE-4S DOMAIN-CONTAINING PROTEIN"/>
    <property type="match status" value="1"/>
</dbReference>